<dbReference type="RefSeq" id="XP_047738978.1">
    <property type="nucleotide sequence ID" value="XM_047883022.1"/>
</dbReference>
<dbReference type="GO" id="GO:0001517">
    <property type="term" value="F:N-acetylglucosamine 6-O-sulfotransferase activity"/>
    <property type="evidence" value="ECO:0007669"/>
    <property type="project" value="TreeGrafter"/>
</dbReference>
<dbReference type="Gene3D" id="3.40.50.300">
    <property type="entry name" value="P-loop containing nucleotide triphosphate hydrolases"/>
    <property type="match status" value="1"/>
</dbReference>
<reference evidence="2" key="1">
    <citation type="submission" date="2025-08" db="UniProtKB">
        <authorList>
            <consortium name="RefSeq"/>
        </authorList>
    </citation>
    <scope>IDENTIFICATION</scope>
    <source>
        <tissue evidence="2">Whole organism</tissue>
    </source>
</reference>
<dbReference type="PANTHER" id="PTHR10704:SF44">
    <property type="entry name" value="LD35051P-RELATED"/>
    <property type="match status" value="1"/>
</dbReference>
<dbReference type="GO" id="GO:0006790">
    <property type="term" value="P:sulfur compound metabolic process"/>
    <property type="evidence" value="ECO:0007669"/>
    <property type="project" value="TreeGrafter"/>
</dbReference>
<protein>
    <submittedName>
        <fullName evidence="2">Carbohydrate sulfotransferase 3-like</fullName>
    </submittedName>
</protein>
<dbReference type="Pfam" id="PF13469">
    <property type="entry name" value="Sulfotransfer_3"/>
    <property type="match status" value="1"/>
</dbReference>
<accession>A0A979FQQ4</accession>
<sequence>MIIGKAINKCKIIFNLRSLKMMLQSDQVMMDFSFMDFCFQSHRKQFPLCAEKELHSFICKRSKNHLLKVVTLKLSVALDIMKNNPNLDIRIVHLVRDPRGILASSKVIVLEDFLHKAEFFCSRTRSDLETADILRTHYPDKYILVRYEDLAMHPLTLTRKILKKLGEQTSIKTVTHVQRITKTMAVKSNEENFATSKLSTSRPFQWRKKFGFSEVLEIQKTCGDVLTRLQYRIFNDEEQYKNASYNILL</sequence>
<dbReference type="Proteomes" id="UP000694843">
    <property type="component" value="Unplaced"/>
</dbReference>
<dbReference type="AlphaFoldDB" id="A0A979FQQ4"/>
<evidence type="ECO:0000313" key="2">
    <source>
        <dbReference type="RefSeq" id="XP_047738978.1"/>
    </source>
</evidence>
<dbReference type="GeneID" id="125178679"/>
<dbReference type="PANTHER" id="PTHR10704">
    <property type="entry name" value="CARBOHYDRATE SULFOTRANSFERASE"/>
    <property type="match status" value="1"/>
</dbReference>
<dbReference type="SUPFAM" id="SSF52540">
    <property type="entry name" value="P-loop containing nucleoside triphosphate hydrolases"/>
    <property type="match status" value="1"/>
</dbReference>
<organism evidence="1 2">
    <name type="scientific">Hyalella azteca</name>
    <name type="common">Amphipod</name>
    <dbReference type="NCBI Taxonomy" id="294128"/>
    <lineage>
        <taxon>Eukaryota</taxon>
        <taxon>Metazoa</taxon>
        <taxon>Ecdysozoa</taxon>
        <taxon>Arthropoda</taxon>
        <taxon>Crustacea</taxon>
        <taxon>Multicrustacea</taxon>
        <taxon>Malacostraca</taxon>
        <taxon>Eumalacostraca</taxon>
        <taxon>Peracarida</taxon>
        <taxon>Amphipoda</taxon>
        <taxon>Senticaudata</taxon>
        <taxon>Talitrida</taxon>
        <taxon>Talitroidea</taxon>
        <taxon>Hyalellidae</taxon>
        <taxon>Hyalella</taxon>
    </lineage>
</organism>
<dbReference type="KEGG" id="hazt:125178679"/>
<dbReference type="OMA" id="QIRCART"/>
<proteinExistence type="predicted"/>
<dbReference type="InterPro" id="IPR051135">
    <property type="entry name" value="Gal/GlcNAc/GalNAc_ST"/>
</dbReference>
<name>A0A979FQQ4_HYAAZ</name>
<keyword evidence="1" id="KW-1185">Reference proteome</keyword>
<dbReference type="InterPro" id="IPR027417">
    <property type="entry name" value="P-loop_NTPase"/>
</dbReference>
<dbReference type="OrthoDB" id="6138663at2759"/>
<gene>
    <name evidence="2" type="primary">LOC125178679</name>
</gene>
<dbReference type="GO" id="GO:0006044">
    <property type="term" value="P:N-acetylglucosamine metabolic process"/>
    <property type="evidence" value="ECO:0007669"/>
    <property type="project" value="TreeGrafter"/>
</dbReference>
<evidence type="ECO:0000313" key="1">
    <source>
        <dbReference type="Proteomes" id="UP000694843"/>
    </source>
</evidence>